<protein>
    <recommendedName>
        <fullName evidence="5">RING-type domain-containing protein</fullName>
    </recommendedName>
</protein>
<evidence type="ECO:0000256" key="1">
    <source>
        <dbReference type="SAM" id="MobiDB-lite"/>
    </source>
</evidence>
<feature type="compositionally biased region" description="Acidic residues" evidence="1">
    <location>
        <begin position="487"/>
        <end position="497"/>
    </location>
</feature>
<dbReference type="GO" id="GO:0006511">
    <property type="term" value="P:ubiquitin-dependent protein catabolic process"/>
    <property type="evidence" value="ECO:0007669"/>
    <property type="project" value="TreeGrafter"/>
</dbReference>
<dbReference type="OrthoDB" id="66726at2759"/>
<proteinExistence type="predicted"/>
<evidence type="ECO:0000256" key="2">
    <source>
        <dbReference type="SAM" id="Phobius"/>
    </source>
</evidence>
<keyword evidence="4" id="KW-1185">Reference proteome</keyword>
<evidence type="ECO:0000313" key="3">
    <source>
        <dbReference type="EMBL" id="QLQ78098.1"/>
    </source>
</evidence>
<feature type="transmembrane region" description="Helical" evidence="2">
    <location>
        <begin position="111"/>
        <end position="130"/>
    </location>
</feature>
<accession>A0A7H9HJM6</accession>
<keyword evidence="2" id="KW-0472">Membrane</keyword>
<dbReference type="EMBL" id="CP059267">
    <property type="protein sequence ID" value="QLQ78098.1"/>
    <property type="molecule type" value="Genomic_DNA"/>
</dbReference>
<dbReference type="Pfam" id="PF13920">
    <property type="entry name" value="zf-C3HC4_3"/>
    <property type="match status" value="1"/>
</dbReference>
<dbReference type="AlphaFoldDB" id="A0A7H9HJM6"/>
<dbReference type="CDD" id="cd16616">
    <property type="entry name" value="mRING-HC-C4C4_Asi1p-like"/>
    <property type="match status" value="1"/>
</dbReference>
<evidence type="ECO:0000313" key="4">
    <source>
        <dbReference type="Proteomes" id="UP000510647"/>
    </source>
</evidence>
<dbReference type="InterPro" id="IPR013083">
    <property type="entry name" value="Znf_RING/FYVE/PHD"/>
</dbReference>
<feature type="compositionally biased region" description="Basic and acidic residues" evidence="1">
    <location>
        <begin position="457"/>
        <end position="471"/>
    </location>
</feature>
<feature type="region of interest" description="Disordered" evidence="1">
    <location>
        <begin position="487"/>
        <end position="512"/>
    </location>
</feature>
<feature type="transmembrane region" description="Helical" evidence="2">
    <location>
        <begin position="272"/>
        <end position="291"/>
    </location>
</feature>
<feature type="region of interest" description="Disordered" evidence="1">
    <location>
        <begin position="457"/>
        <end position="476"/>
    </location>
</feature>
<name>A0A7H9HJM6_9SACH</name>
<feature type="transmembrane region" description="Helical" evidence="2">
    <location>
        <begin position="73"/>
        <end position="91"/>
    </location>
</feature>
<keyword evidence="2" id="KW-1133">Transmembrane helix</keyword>
<dbReference type="PANTHER" id="PTHR22696:SF1">
    <property type="entry name" value="E3 UBIQUITIN-PROTEIN LIGASE RNF26"/>
    <property type="match status" value="1"/>
</dbReference>
<feature type="transmembrane region" description="Helical" evidence="2">
    <location>
        <begin position="234"/>
        <end position="252"/>
    </location>
</feature>
<dbReference type="GO" id="GO:0061630">
    <property type="term" value="F:ubiquitin protein ligase activity"/>
    <property type="evidence" value="ECO:0007669"/>
    <property type="project" value="TreeGrafter"/>
</dbReference>
<organism evidence="3 4">
    <name type="scientific">Torulaspora globosa</name>
    <dbReference type="NCBI Taxonomy" id="48254"/>
    <lineage>
        <taxon>Eukaryota</taxon>
        <taxon>Fungi</taxon>
        <taxon>Dikarya</taxon>
        <taxon>Ascomycota</taxon>
        <taxon>Saccharomycotina</taxon>
        <taxon>Saccharomycetes</taxon>
        <taxon>Saccharomycetales</taxon>
        <taxon>Saccharomycetaceae</taxon>
        <taxon>Torulaspora</taxon>
    </lineage>
</organism>
<dbReference type="PANTHER" id="PTHR22696">
    <property type="entry name" value="E3 UBIQUITIN-PROTEIN LIGASE RNF26"/>
    <property type="match status" value="1"/>
</dbReference>
<dbReference type="GO" id="GO:0016567">
    <property type="term" value="P:protein ubiquitination"/>
    <property type="evidence" value="ECO:0007669"/>
    <property type="project" value="TreeGrafter"/>
</dbReference>
<dbReference type="Gene3D" id="3.30.40.10">
    <property type="entry name" value="Zinc/RING finger domain, C3HC4 (zinc finger)"/>
    <property type="match status" value="1"/>
</dbReference>
<keyword evidence="2" id="KW-0812">Transmembrane</keyword>
<sequence length="643" mass="73681">MNGTAGQGQLVGAFSYLNQTAHSLVPETVIFSSLINYPYRIGLSVINATRLQYEQAIASDELIPSLESVVDTIGYFFSSYAVGSFVTALILNRFVIMASLRSNTIRASLPLWSKFVLHLSALVPLIYNVIQTLNQVGIINVFPMMTFSFYLARTFTIFAWSHCVETFITTTTNSKPLEESDYTIFELSVQFYYLSQRNLYLNMAPEYLSDCLMALLGRIWIHIVEMFNMRKHRLAGSTILNISNIIFLIYQIKTYGFDSIPISTRYRHFPKIFSLFLIIMSVATYALACLVRKNPFGSLDFDTKELQFYSFMHNWWNHLNCTGEEEFSHVVNKLALLLCNGNESMNRGIHREYSSLNKPADIHHSYIISGYLNKVNTIPDDMDQRDQGTDKQLQRLGAPSIISKVKISYSLVKAAFTFFIKRKWQEKRQVHETTMHPSRSRSSKDFNKFVTERNYAKFLTKPEPDHNHGEEISLLPEEDYSEDYVPDFETSEDESETDTISPDNFEEKTDENLLSITTPNEMEWFMTIWPILKVQIAKDRRLTRSQYAASSPTDIIADVVSQKRQCASAAARSTDQDIIGESDDEDSRSNCVVCRINPRNVVLWPCTCFALCEECRISLGLRGFNSCVCCRTEIHGYSRLNNV</sequence>
<evidence type="ECO:0008006" key="5">
    <source>
        <dbReference type="Google" id="ProtNLM"/>
    </source>
</evidence>
<dbReference type="Proteomes" id="UP000510647">
    <property type="component" value="Chromosome 1"/>
</dbReference>
<feature type="transmembrane region" description="Helical" evidence="2">
    <location>
        <begin position="136"/>
        <end position="152"/>
    </location>
</feature>
<gene>
    <name evidence="3" type="ORF">HG537_0A03450</name>
</gene>
<reference evidence="3 4" key="1">
    <citation type="submission" date="2020-06" db="EMBL/GenBank/DDBJ databases">
        <title>The yeast mating-type switching endonuclease HO is a domesticated member of an unorthodox homing genetic element family.</title>
        <authorList>
            <person name="Coughlan A.Y."/>
            <person name="Lombardi L."/>
            <person name="Braun-Galleani S."/>
            <person name="Martos A.R."/>
            <person name="Galeote V."/>
            <person name="Bigey F."/>
            <person name="Dequin S."/>
            <person name="Byrne K.P."/>
            <person name="Wolfe K.H."/>
        </authorList>
    </citation>
    <scope>NUCLEOTIDE SEQUENCE [LARGE SCALE GENOMIC DNA]</scope>
    <source>
        <strain evidence="3 4">CBS2947</strain>
    </source>
</reference>